<evidence type="ECO:0000313" key="3">
    <source>
        <dbReference type="EMBL" id="QFZ78266.1"/>
    </source>
</evidence>
<gene>
    <name evidence="3" type="ORF">GFH48_37695</name>
</gene>
<dbReference type="Proteomes" id="UP000326179">
    <property type="component" value="Chromosome"/>
</dbReference>
<evidence type="ECO:0000256" key="1">
    <source>
        <dbReference type="SAM" id="MobiDB-lite"/>
    </source>
</evidence>
<reference evidence="3 4" key="1">
    <citation type="submission" date="2019-10" db="EMBL/GenBank/DDBJ databases">
        <title>A novel species.</title>
        <authorList>
            <person name="Gao J."/>
        </authorList>
    </citation>
    <scope>NUCLEOTIDE SEQUENCE [LARGE SCALE GENOMIC DNA]</scope>
    <source>
        <strain evidence="3 4">QMT-28</strain>
    </source>
</reference>
<feature type="chain" id="PRO_5039148603" description="DUF3426 domain-containing protein" evidence="2">
    <location>
        <begin position="30"/>
        <end position="212"/>
    </location>
</feature>
<evidence type="ECO:0000256" key="2">
    <source>
        <dbReference type="SAM" id="SignalP"/>
    </source>
</evidence>
<evidence type="ECO:0000313" key="4">
    <source>
        <dbReference type="Proteomes" id="UP000326179"/>
    </source>
</evidence>
<dbReference type="PROSITE" id="PS51257">
    <property type="entry name" value="PROKAR_LIPOPROTEIN"/>
    <property type="match status" value="1"/>
</dbReference>
<name>A0A5Q0LP33_9ACTN</name>
<feature type="region of interest" description="Disordered" evidence="1">
    <location>
        <begin position="183"/>
        <end position="212"/>
    </location>
</feature>
<keyword evidence="4" id="KW-1185">Reference proteome</keyword>
<proteinExistence type="predicted"/>
<evidence type="ECO:0008006" key="5">
    <source>
        <dbReference type="Google" id="ProtNLM"/>
    </source>
</evidence>
<dbReference type="EMBL" id="CP045643">
    <property type="protein sequence ID" value="QFZ78266.1"/>
    <property type="molecule type" value="Genomic_DNA"/>
</dbReference>
<protein>
    <recommendedName>
        <fullName evidence="5">DUF3426 domain-containing protein</fullName>
    </recommendedName>
</protein>
<dbReference type="AlphaFoldDB" id="A0A5Q0LP33"/>
<feature type="compositionally biased region" description="Low complexity" evidence="1">
    <location>
        <begin position="195"/>
        <end position="212"/>
    </location>
</feature>
<feature type="signal peptide" evidence="2">
    <location>
        <begin position="1"/>
        <end position="29"/>
    </location>
</feature>
<accession>A0A5Q0LP33</accession>
<dbReference type="KEGG" id="sfy:GFH48_37695"/>
<sequence>MSRRTYGGPRRIGRSRPAAALLATLTCGAAVVSCGTGGGNDNGAASASALPSAPVTSSFSGSAPSAMASAASSAVASARSSASAAASSLSAAASEFAASVSADTARASAAAEAELKKVQGGGNARSEVAMTGLPRGQTGGLLAVLVSITNKTDKKASYAVRVDFEDAKGKVVETRFVGAENLGPGKRAQPVAISRQPTTPQLTPRLTKAQRY</sequence>
<organism evidence="3 4">
    <name type="scientific">Streptomyces fagopyri</name>
    <dbReference type="NCBI Taxonomy" id="2662397"/>
    <lineage>
        <taxon>Bacteria</taxon>
        <taxon>Bacillati</taxon>
        <taxon>Actinomycetota</taxon>
        <taxon>Actinomycetes</taxon>
        <taxon>Kitasatosporales</taxon>
        <taxon>Streptomycetaceae</taxon>
        <taxon>Streptomyces</taxon>
    </lineage>
</organism>
<keyword evidence="2" id="KW-0732">Signal</keyword>
<dbReference type="RefSeq" id="WP_153292444.1">
    <property type="nucleotide sequence ID" value="NZ_CP045643.1"/>
</dbReference>